<proteinExistence type="predicted"/>
<dbReference type="PANTHER" id="PTHR19446">
    <property type="entry name" value="REVERSE TRANSCRIPTASES"/>
    <property type="match status" value="1"/>
</dbReference>
<dbReference type="EC" id="2.7.7.49" evidence="1"/>
<keyword evidence="4" id="KW-1185">Reference proteome</keyword>
<dbReference type="Ensembl" id="ENSSSCT00000099869.1">
    <property type="protein sequence ID" value="ENSSSCP00000077108.1"/>
    <property type="gene ID" value="ENSSSCG00000054113.1"/>
</dbReference>
<protein>
    <recommendedName>
        <fullName evidence="1">RNA-directed DNA polymerase</fullName>
        <ecNumber evidence="1">2.7.7.49</ecNumber>
    </recommendedName>
</protein>
<dbReference type="SUPFAM" id="SSF56672">
    <property type="entry name" value="DNA/RNA polymerases"/>
    <property type="match status" value="1"/>
</dbReference>
<evidence type="ECO:0000313" key="3">
    <source>
        <dbReference type="Ensembl" id="ENSSSCP00000077108.1"/>
    </source>
</evidence>
<evidence type="ECO:0000313" key="4">
    <source>
        <dbReference type="Proteomes" id="UP000008227"/>
    </source>
</evidence>
<dbReference type="GO" id="GO:0003964">
    <property type="term" value="F:RNA-directed DNA polymerase activity"/>
    <property type="evidence" value="ECO:0007669"/>
    <property type="project" value="UniProtKB-EC"/>
</dbReference>
<dbReference type="AlphaFoldDB" id="A0A8W4FCI1"/>
<organism evidence="3 4">
    <name type="scientific">Sus scrofa</name>
    <name type="common">Pig</name>
    <dbReference type="NCBI Taxonomy" id="9823"/>
    <lineage>
        <taxon>Eukaryota</taxon>
        <taxon>Metazoa</taxon>
        <taxon>Chordata</taxon>
        <taxon>Craniata</taxon>
        <taxon>Vertebrata</taxon>
        <taxon>Euteleostomi</taxon>
        <taxon>Mammalia</taxon>
        <taxon>Eutheria</taxon>
        <taxon>Laurasiatheria</taxon>
        <taxon>Artiodactyla</taxon>
        <taxon>Suina</taxon>
        <taxon>Suidae</taxon>
        <taxon>Sus</taxon>
    </lineage>
</organism>
<dbReference type="PROSITE" id="PS50878">
    <property type="entry name" value="RT_POL"/>
    <property type="match status" value="1"/>
</dbReference>
<reference evidence="3" key="3">
    <citation type="submission" date="2025-09" db="UniProtKB">
        <authorList>
            <consortium name="Ensembl"/>
        </authorList>
    </citation>
    <scope>IDENTIFICATION</scope>
</reference>
<reference evidence="3" key="1">
    <citation type="journal article" date="2020" name="Gigascience">
        <title>An improved pig reference genome sequence to enable pig genetics and genomics research.</title>
        <authorList>
            <person name="Warr A."/>
            <person name="Affara N."/>
            <person name="Aken B."/>
            <person name="Beiki H."/>
            <person name="Bickhart D.M."/>
            <person name="Billis K."/>
            <person name="Chow W."/>
            <person name="Eory L."/>
            <person name="Finlayson H.A."/>
            <person name="Flicek P."/>
            <person name="Giron C.G."/>
            <person name="Griffin D.K."/>
            <person name="Hall R."/>
            <person name="Hannum G."/>
            <person name="Hourlier T."/>
            <person name="Howe K."/>
            <person name="Hume D.A."/>
            <person name="Izuogu O."/>
            <person name="Kim K."/>
            <person name="Koren S."/>
            <person name="Liu H."/>
            <person name="Manchanda N."/>
            <person name="Martin F.J."/>
            <person name="Nonneman D.J."/>
            <person name="O'Connor R.E."/>
            <person name="Phillippy A.M."/>
            <person name="Rohrer G.A."/>
            <person name="Rosen B.D."/>
            <person name="Rund L.A."/>
            <person name="Sargent C.A."/>
            <person name="Schook L.B."/>
            <person name="Schroeder S.G."/>
            <person name="Schwartz A.S."/>
            <person name="Skinner B.M."/>
            <person name="Talbot R."/>
            <person name="Tseng E."/>
            <person name="Tuggle C.K."/>
            <person name="Watson M."/>
            <person name="Smith T.P.L."/>
            <person name="Archibald A.L."/>
        </authorList>
    </citation>
    <scope>NUCLEOTIDE SEQUENCE [LARGE SCALE GENOMIC DNA]</scope>
    <source>
        <strain evidence="3">Duroc</strain>
    </source>
</reference>
<reference evidence="3" key="2">
    <citation type="submission" date="2025-08" db="UniProtKB">
        <authorList>
            <consortium name="Ensembl"/>
        </authorList>
    </citation>
    <scope>IDENTIFICATION</scope>
</reference>
<feature type="domain" description="Reverse transcriptase" evidence="2">
    <location>
        <begin position="1"/>
        <end position="104"/>
    </location>
</feature>
<dbReference type="GeneTree" id="ENSGT01150000286946"/>
<accession>A0A8W4FCI1</accession>
<dbReference type="Pfam" id="PF00078">
    <property type="entry name" value="RVT_1"/>
    <property type="match status" value="1"/>
</dbReference>
<sequence>MIISIDTEKASDKVQHPFMIKTLTKVGIEGTYLNIIKAFYDKLTANLILNGEKLKAFPLKSGTRQGCPLSPLLFTIVLEVLATKKRNKRHPNRKRRGKTVTACR</sequence>
<dbReference type="InterPro" id="IPR043502">
    <property type="entry name" value="DNA/RNA_pol_sf"/>
</dbReference>
<dbReference type="InterPro" id="IPR000477">
    <property type="entry name" value="RT_dom"/>
</dbReference>
<evidence type="ECO:0000259" key="2">
    <source>
        <dbReference type="PROSITE" id="PS50878"/>
    </source>
</evidence>
<evidence type="ECO:0000256" key="1">
    <source>
        <dbReference type="ARBA" id="ARBA00012493"/>
    </source>
</evidence>
<name>A0A8W4FCI1_PIG</name>
<dbReference type="Proteomes" id="UP000008227">
    <property type="component" value="Chromosome 4"/>
</dbReference>